<dbReference type="InterPro" id="IPR029044">
    <property type="entry name" value="Nucleotide-diphossugar_trans"/>
</dbReference>
<feature type="transmembrane region" description="Helical" evidence="1">
    <location>
        <begin position="292"/>
        <end position="312"/>
    </location>
</feature>
<dbReference type="EnsemblBacteria" id="BAC08538">
    <property type="protein sequence ID" value="BAC08538"/>
    <property type="gene ID" value="BAC08538"/>
</dbReference>
<dbReference type="CAZy" id="GT2">
    <property type="family name" value="Glycosyltransferase Family 2"/>
</dbReference>
<name>Q8DK80_THEVB</name>
<keyword evidence="1" id="KW-0812">Transmembrane</keyword>
<proteinExistence type="predicted"/>
<dbReference type="SUPFAM" id="SSF53448">
    <property type="entry name" value="Nucleotide-diphospho-sugar transferases"/>
    <property type="match status" value="1"/>
</dbReference>
<dbReference type="RefSeq" id="WP_011056830.1">
    <property type="nucleotide sequence ID" value="NC_004113.1"/>
</dbReference>
<dbReference type="PATRIC" id="fig|197221.4.peg.1036"/>
<organism evidence="2 3">
    <name type="scientific">Thermosynechococcus vestitus (strain NIES-2133 / IAM M-273 / BP-1)</name>
    <dbReference type="NCBI Taxonomy" id="197221"/>
    <lineage>
        <taxon>Bacteria</taxon>
        <taxon>Bacillati</taxon>
        <taxon>Cyanobacteriota</taxon>
        <taxon>Cyanophyceae</taxon>
        <taxon>Acaryochloridales</taxon>
        <taxon>Thermosynechococcaceae</taxon>
        <taxon>Thermosynechococcus</taxon>
    </lineage>
</organism>
<sequence length="393" mass="43015">MVMTMPPVFTSLLLSITALSLLIWLVLLLFWGEFWRPDQRLQGGDLEVWPTVGIVIPARNEAAVIGTSVRSLLEQDYAGPLHLIVVDDHSEDGTGDIARQTAVDLGQGDRLTLLAGTPLPPGWSGKLWALSQGIEAARAFDPDYLLLTDADIAHDRQNLRQLVAHARQQTCALVSLMVKLRCQSVWEKLLIPAFVFFFAKLYPFRWVNDPQRATAAAAGGCILIDPVVLDKVGGIACIRDALIDDCSLAATVKRAGYRIWLGLTPTTVSLRAYNTLGSIWQMVARTAYTQLSYSPLLLVGTVIGMTLVYLWAPLALGMGLMGQSLPLAVLGGLTWGAMAIAYGPTVRFYGLNGAWALTLPVIAFLYTLMTLDSARRHWQGRGGAWKGRVYPRK</sequence>
<dbReference type="GO" id="GO:0016757">
    <property type="term" value="F:glycosyltransferase activity"/>
    <property type="evidence" value="ECO:0007669"/>
    <property type="project" value="UniProtKB-KW"/>
</dbReference>
<evidence type="ECO:0000313" key="2">
    <source>
        <dbReference type="EMBL" id="BAC08538.1"/>
    </source>
</evidence>
<dbReference type="Proteomes" id="UP000000440">
    <property type="component" value="Chromosome"/>
</dbReference>
<dbReference type="NCBIfam" id="TIGR03469">
    <property type="entry name" value="HpnB"/>
    <property type="match status" value="1"/>
</dbReference>
<keyword evidence="1" id="KW-0472">Membrane</keyword>
<dbReference type="AlphaFoldDB" id="Q8DK80"/>
<evidence type="ECO:0000313" key="3">
    <source>
        <dbReference type="Proteomes" id="UP000000440"/>
    </source>
</evidence>
<evidence type="ECO:0000256" key="1">
    <source>
        <dbReference type="SAM" id="Phobius"/>
    </source>
</evidence>
<protein>
    <submittedName>
        <fullName evidence="2">Tll0986 protein</fullName>
    </submittedName>
</protein>
<accession>Q8DK80</accession>
<feature type="transmembrane region" description="Helical" evidence="1">
    <location>
        <begin position="348"/>
        <end position="371"/>
    </location>
</feature>
<gene>
    <name evidence="2" type="ordered locus">tll0986</name>
</gene>
<dbReference type="KEGG" id="tel:tll0986"/>
<dbReference type="Pfam" id="PF13641">
    <property type="entry name" value="Glyco_tranf_2_3"/>
    <property type="match status" value="1"/>
</dbReference>
<dbReference type="PANTHER" id="PTHR43646:SF3">
    <property type="entry name" value="SLR1566 PROTEIN"/>
    <property type="match status" value="1"/>
</dbReference>
<dbReference type="EMBL" id="BA000039">
    <property type="protein sequence ID" value="BAC08538.1"/>
    <property type="molecule type" value="Genomic_DNA"/>
</dbReference>
<dbReference type="PANTHER" id="PTHR43646">
    <property type="entry name" value="GLYCOSYLTRANSFERASE"/>
    <property type="match status" value="1"/>
</dbReference>
<feature type="transmembrane region" description="Helical" evidence="1">
    <location>
        <begin position="12"/>
        <end position="31"/>
    </location>
</feature>
<reference evidence="2 3" key="1">
    <citation type="journal article" date="2002" name="DNA Res.">
        <title>Complete genome structure of the thermophilic cyanobacterium Thermosynechococcus elongatus BP-1.</title>
        <authorList>
            <person name="Nakamura Y."/>
            <person name="Kaneko T."/>
            <person name="Sato S."/>
            <person name="Ikeuchi M."/>
            <person name="Katoh H."/>
            <person name="Sasamoto S."/>
            <person name="Watanabe A."/>
            <person name="Iriguchi M."/>
            <person name="Kawashima K."/>
            <person name="Kimura T."/>
            <person name="Kishida Y."/>
            <person name="Kiyokawa C."/>
            <person name="Kohara M."/>
            <person name="Matsumoto M."/>
            <person name="Matsuno A."/>
            <person name="Nakazaki N."/>
            <person name="Shimpo S."/>
            <person name="Sugimoto M."/>
            <person name="Takeuchi C."/>
            <person name="Yamada M."/>
            <person name="Tabata S."/>
        </authorList>
    </citation>
    <scope>NUCLEOTIDE SEQUENCE [LARGE SCALE GENOMIC DNA]</scope>
    <source>
        <strain evidence="3">IAM M-273 / NIES-2133 / BP-1</strain>
    </source>
</reference>
<dbReference type="GO" id="GO:0016020">
    <property type="term" value="C:membrane"/>
    <property type="evidence" value="ECO:0007669"/>
    <property type="project" value="UniProtKB-SubCell"/>
</dbReference>
<keyword evidence="3" id="KW-1185">Reference proteome</keyword>
<feature type="transmembrane region" description="Helical" evidence="1">
    <location>
        <begin position="324"/>
        <end position="342"/>
    </location>
</feature>
<dbReference type="eggNOG" id="COG1215">
    <property type="taxonomic scope" value="Bacteria"/>
</dbReference>
<keyword evidence="1" id="KW-1133">Transmembrane helix</keyword>
<dbReference type="Gene3D" id="3.90.550.10">
    <property type="entry name" value="Spore Coat Polysaccharide Biosynthesis Protein SpsA, Chain A"/>
    <property type="match status" value="1"/>
</dbReference>
<dbReference type="STRING" id="197221.gene:10747578"/>
<dbReference type="InterPro" id="IPR017832">
    <property type="entry name" value="Glyco_trans_2_hopen-assoc_HpnB"/>
</dbReference>